<evidence type="ECO:0000313" key="2">
    <source>
        <dbReference type="EMBL" id="CAL6082978.1"/>
    </source>
</evidence>
<comment type="caution">
    <text evidence="1">The sequence shown here is derived from an EMBL/GenBank/DDBJ whole genome shotgun (WGS) entry which is preliminary data.</text>
</comment>
<dbReference type="EMBL" id="CAXDID020000369">
    <property type="protein sequence ID" value="CAL6082978.1"/>
    <property type="molecule type" value="Genomic_DNA"/>
</dbReference>
<reference evidence="1" key="1">
    <citation type="submission" date="2023-06" db="EMBL/GenBank/DDBJ databases">
        <authorList>
            <person name="Kurt Z."/>
        </authorList>
    </citation>
    <scope>NUCLEOTIDE SEQUENCE</scope>
</reference>
<evidence type="ECO:0000313" key="3">
    <source>
        <dbReference type="Proteomes" id="UP001642409"/>
    </source>
</evidence>
<protein>
    <submittedName>
        <fullName evidence="2">Hypothetical_protein</fullName>
    </submittedName>
</protein>
<accession>A0AA86UJC0</accession>
<evidence type="ECO:0000313" key="1">
    <source>
        <dbReference type="EMBL" id="CAI9957969.1"/>
    </source>
</evidence>
<keyword evidence="3" id="KW-1185">Reference proteome</keyword>
<dbReference type="Proteomes" id="UP001642409">
    <property type="component" value="Unassembled WGS sequence"/>
</dbReference>
<sequence length="213" mass="23963">MQKLNSFTEFVDFETVQLAVKRNSRAFHKKLFSGWPTTLLLSGAIDITMPNCLCSTGNLFSQDQYKNLTMRYSHADVHKIVFELNQHVHELDRVSTILRKQFGFYISLHSRSQSGSTICVVPETEPTHFKTVGLAPRRGFGRPFTYLSPPFLGLVWGCVRDVGSTAGGGFVAHLPFHCAEWQANVRATQYLVSISETHQMNPKNISSLREALA</sequence>
<dbReference type="EMBL" id="CATOUU010000899">
    <property type="protein sequence ID" value="CAI9957969.1"/>
    <property type="molecule type" value="Genomic_DNA"/>
</dbReference>
<reference evidence="2 3" key="2">
    <citation type="submission" date="2024-07" db="EMBL/GenBank/DDBJ databases">
        <authorList>
            <person name="Akdeniz Z."/>
        </authorList>
    </citation>
    <scope>NUCLEOTIDE SEQUENCE [LARGE SCALE GENOMIC DNA]</scope>
</reference>
<proteinExistence type="predicted"/>
<organism evidence="1">
    <name type="scientific">Hexamita inflata</name>
    <dbReference type="NCBI Taxonomy" id="28002"/>
    <lineage>
        <taxon>Eukaryota</taxon>
        <taxon>Metamonada</taxon>
        <taxon>Diplomonadida</taxon>
        <taxon>Hexamitidae</taxon>
        <taxon>Hexamitinae</taxon>
        <taxon>Hexamita</taxon>
    </lineage>
</organism>
<gene>
    <name evidence="1" type="ORF">HINF_LOCUS45614</name>
    <name evidence="2" type="ORF">HINF_LOCUS61502</name>
</gene>
<name>A0AA86UJC0_9EUKA</name>
<dbReference type="AlphaFoldDB" id="A0AA86UJC0"/>